<evidence type="ECO:0000313" key="1">
    <source>
        <dbReference type="EMBL" id="CAA7270445.1"/>
    </source>
</evidence>
<sequence length="137" mass="15879">MTYSHISIFPHAKDQYHYVQGRVYQTFGPKPRFVKVPTHDNGTRRFAFLQGILKGRIQQHVHTCEVKVIDRQSRSHLFYIFFKNHCHLPTNWTVLGLSGRKIWNGDIVILHASATSDGVVNMRGKDAKLADFALKRY</sequence>
<protein>
    <submittedName>
        <fullName evidence="1">Uncharacterized protein</fullName>
    </submittedName>
</protein>
<gene>
    <name evidence="1" type="ORF">AAE3_LOCUS12615</name>
</gene>
<evidence type="ECO:0000313" key="2">
    <source>
        <dbReference type="Proteomes" id="UP000467700"/>
    </source>
</evidence>
<organism evidence="1 2">
    <name type="scientific">Cyclocybe aegerita</name>
    <name type="common">Black poplar mushroom</name>
    <name type="synonym">Agrocybe aegerita</name>
    <dbReference type="NCBI Taxonomy" id="1973307"/>
    <lineage>
        <taxon>Eukaryota</taxon>
        <taxon>Fungi</taxon>
        <taxon>Dikarya</taxon>
        <taxon>Basidiomycota</taxon>
        <taxon>Agaricomycotina</taxon>
        <taxon>Agaricomycetes</taxon>
        <taxon>Agaricomycetidae</taxon>
        <taxon>Agaricales</taxon>
        <taxon>Agaricineae</taxon>
        <taxon>Bolbitiaceae</taxon>
        <taxon>Cyclocybe</taxon>
    </lineage>
</organism>
<keyword evidence="2" id="KW-1185">Reference proteome</keyword>
<proteinExistence type="predicted"/>
<reference evidence="1 2" key="1">
    <citation type="submission" date="2020-01" db="EMBL/GenBank/DDBJ databases">
        <authorList>
            <person name="Gupta K D."/>
        </authorList>
    </citation>
    <scope>NUCLEOTIDE SEQUENCE [LARGE SCALE GENOMIC DNA]</scope>
</reference>
<accession>A0A8S0W4Q5</accession>
<dbReference type="AlphaFoldDB" id="A0A8S0W4Q5"/>
<dbReference type="OrthoDB" id="2916406at2759"/>
<dbReference type="EMBL" id="CACVBS010000090">
    <property type="protein sequence ID" value="CAA7270445.1"/>
    <property type="molecule type" value="Genomic_DNA"/>
</dbReference>
<comment type="caution">
    <text evidence="1">The sequence shown here is derived from an EMBL/GenBank/DDBJ whole genome shotgun (WGS) entry which is preliminary data.</text>
</comment>
<name>A0A8S0W4Q5_CYCAE</name>
<dbReference type="Proteomes" id="UP000467700">
    <property type="component" value="Unassembled WGS sequence"/>
</dbReference>